<name>A0A386PU79_9LACO</name>
<keyword evidence="1" id="KW-0472">Membrane</keyword>
<dbReference type="EMBL" id="CP031933">
    <property type="protein sequence ID" value="AYE39062.1"/>
    <property type="molecule type" value="Genomic_DNA"/>
</dbReference>
<protein>
    <submittedName>
        <fullName evidence="2">Uncharacterized protein</fullName>
    </submittedName>
</protein>
<gene>
    <name evidence="2" type="ORF">D1B17_10645</name>
</gene>
<accession>A0A386PU79</accession>
<dbReference type="OrthoDB" id="2301865at2"/>
<evidence type="ECO:0000313" key="2">
    <source>
        <dbReference type="EMBL" id="AYE39062.1"/>
    </source>
</evidence>
<reference evidence="3" key="1">
    <citation type="submission" date="2018-08" db="EMBL/GenBank/DDBJ databases">
        <title>Genome of Lactobacillus sp. HBUAS52074.</title>
        <authorList>
            <person name="Guo Z."/>
            <person name="Zhang Z.D."/>
        </authorList>
    </citation>
    <scope>NUCLEOTIDE SEQUENCE [LARGE SCALE GENOMIC DNA]</scope>
    <source>
        <strain evidence="3">HBUAS52074</strain>
    </source>
</reference>
<sequence length="152" mass="17664">MSEEKVKKHATRAIWIACILILLGIFAIPQMYRNYHSAPYCNSSGSQITLENKDTHKLNKYQKKQFVKMARLAIDKEDGPFDWNNYQSVSINVYKMKKPSEYGLIYKVKPTIRSGQHTITNSIIVKLADRNLKTYHKFSIKGYSSDFSNFMD</sequence>
<evidence type="ECO:0000313" key="3">
    <source>
        <dbReference type="Proteomes" id="UP000267208"/>
    </source>
</evidence>
<proteinExistence type="predicted"/>
<keyword evidence="3" id="KW-1185">Reference proteome</keyword>
<keyword evidence="1" id="KW-1133">Transmembrane helix</keyword>
<evidence type="ECO:0000256" key="1">
    <source>
        <dbReference type="SAM" id="Phobius"/>
    </source>
</evidence>
<dbReference type="AlphaFoldDB" id="A0A386PU79"/>
<feature type="transmembrane region" description="Helical" evidence="1">
    <location>
        <begin position="12"/>
        <end position="32"/>
    </location>
</feature>
<dbReference type="RefSeq" id="WP_120143286.1">
    <property type="nucleotide sequence ID" value="NZ_CP031933.2"/>
</dbReference>
<organism evidence="2 3">
    <name type="scientific">Companilactobacillus zhachilii</name>
    <dbReference type="NCBI Taxonomy" id="2304606"/>
    <lineage>
        <taxon>Bacteria</taxon>
        <taxon>Bacillati</taxon>
        <taxon>Bacillota</taxon>
        <taxon>Bacilli</taxon>
        <taxon>Lactobacillales</taxon>
        <taxon>Lactobacillaceae</taxon>
        <taxon>Companilactobacillus</taxon>
    </lineage>
</organism>
<dbReference type="Proteomes" id="UP000267208">
    <property type="component" value="Chromosome"/>
</dbReference>
<dbReference type="KEGG" id="lzh:D1B17_10645"/>
<keyword evidence="1" id="KW-0812">Transmembrane</keyword>